<dbReference type="RefSeq" id="WP_211326032.1">
    <property type="nucleotide sequence ID" value="NZ_BIFX01000001.1"/>
</dbReference>
<dbReference type="EMBL" id="QKUF01000002">
    <property type="protein sequence ID" value="PZW34247.1"/>
    <property type="molecule type" value="Genomic_DNA"/>
</dbReference>
<evidence type="ECO:0000313" key="2">
    <source>
        <dbReference type="Proteomes" id="UP000248806"/>
    </source>
</evidence>
<protein>
    <submittedName>
        <fullName evidence="1">Rhamnulokinase</fullName>
    </submittedName>
</protein>
<dbReference type="Gene3D" id="3.30.420.40">
    <property type="match status" value="1"/>
</dbReference>
<accession>A0A326URY8</accession>
<name>A0A326URY8_THEHA</name>
<keyword evidence="1" id="KW-0418">Kinase</keyword>
<dbReference type="SUPFAM" id="SSF53067">
    <property type="entry name" value="Actin-like ATPase domain"/>
    <property type="match status" value="1"/>
</dbReference>
<evidence type="ECO:0000313" key="1">
    <source>
        <dbReference type="EMBL" id="PZW34247.1"/>
    </source>
</evidence>
<organism evidence="1 2">
    <name type="scientific">Thermosporothrix hazakensis</name>
    <dbReference type="NCBI Taxonomy" id="644383"/>
    <lineage>
        <taxon>Bacteria</taxon>
        <taxon>Bacillati</taxon>
        <taxon>Chloroflexota</taxon>
        <taxon>Ktedonobacteria</taxon>
        <taxon>Ktedonobacterales</taxon>
        <taxon>Thermosporotrichaceae</taxon>
        <taxon>Thermosporothrix</taxon>
    </lineage>
</organism>
<keyword evidence="1" id="KW-0808">Transferase</keyword>
<dbReference type="Proteomes" id="UP000248806">
    <property type="component" value="Unassembled WGS sequence"/>
</dbReference>
<keyword evidence="2" id="KW-1185">Reference proteome</keyword>
<proteinExistence type="predicted"/>
<dbReference type="GO" id="GO:0016301">
    <property type="term" value="F:kinase activity"/>
    <property type="evidence" value="ECO:0007669"/>
    <property type="project" value="UniProtKB-KW"/>
</dbReference>
<sequence length="143" mass="16340">MSVKALAFDLGASSGRVVVGQFDGELLTATEVYRFPNEPVRVHQRLYWDVLRLFHEMKQGLIAARLQGHGDVQSIGVDTWGLDFGLIDEHGELLGMPYHYRDTRTQGMMEEVWQRIPREEIYHPDGYSVSLDEYALSVVCPEK</sequence>
<gene>
    <name evidence="1" type="ORF">EI42_01084</name>
</gene>
<comment type="caution">
    <text evidence="1">The sequence shown here is derived from an EMBL/GenBank/DDBJ whole genome shotgun (WGS) entry which is preliminary data.</text>
</comment>
<reference evidence="1 2" key="1">
    <citation type="submission" date="2018-06" db="EMBL/GenBank/DDBJ databases">
        <title>Genomic Encyclopedia of Archaeal and Bacterial Type Strains, Phase II (KMG-II): from individual species to whole genera.</title>
        <authorList>
            <person name="Goeker M."/>
        </authorList>
    </citation>
    <scope>NUCLEOTIDE SEQUENCE [LARGE SCALE GENOMIC DNA]</scope>
    <source>
        <strain evidence="1 2">ATCC BAA-1881</strain>
    </source>
</reference>
<dbReference type="InterPro" id="IPR043129">
    <property type="entry name" value="ATPase_NBD"/>
</dbReference>
<dbReference type="AlphaFoldDB" id="A0A326URY8"/>